<dbReference type="RefSeq" id="WP_017182823.1">
    <property type="nucleotide sequence ID" value="NZ_CAUUIR010000076.1"/>
</dbReference>
<sequence>MSKAKSKPATADQPEMLSCFTLDPADDGSFKYIRYFYKQDVHRAGIADMVMAKLTPAGHKASRHDLLLPDAASGEYMDLSYLLQRYDAMLPAAERTGYAQFTLTLPSDQPPHVGWEQVRAWVRSYFVRQEQLAALMVLHLPYLAGSSNAAHIHILLPARRLSINGFTGQARDVCSDSGCHDAWNAWISFQKEGGSCVK</sequence>
<dbReference type="AlphaFoldDB" id="A0A177JUA0"/>
<proteinExistence type="predicted"/>
<dbReference type="EMBL" id="CP033230">
    <property type="protein sequence ID" value="AYO78782.1"/>
    <property type="molecule type" value="Genomic_DNA"/>
</dbReference>
<accession>A0A177JUA0</accession>
<evidence type="ECO:0000313" key="3">
    <source>
        <dbReference type="Proteomes" id="UP000077262"/>
    </source>
</evidence>
<dbReference type="EMBL" id="LSTR01000030">
    <property type="protein sequence ID" value="OAH44336.1"/>
    <property type="molecule type" value="Genomic_DNA"/>
</dbReference>
<reference evidence="1 4" key="2">
    <citation type="submission" date="2018-10" db="EMBL/GenBank/DDBJ databases">
        <title>Characterization and genome analysis of a novel bacterium Sphingobium yanoikuyae SJTF8 capable of degrading PAHs.</title>
        <authorList>
            <person name="Yin C."/>
            <person name="Xiong W."/>
            <person name="Liang R."/>
        </authorList>
    </citation>
    <scope>NUCLEOTIDE SEQUENCE [LARGE SCALE GENOMIC DNA]</scope>
    <source>
        <strain evidence="1 4">SJTF8</strain>
    </source>
</reference>
<dbReference type="Proteomes" id="UP000077262">
    <property type="component" value="Unassembled WGS sequence"/>
</dbReference>
<evidence type="ECO:0000313" key="2">
    <source>
        <dbReference type="EMBL" id="OAH44336.1"/>
    </source>
</evidence>
<reference evidence="2 3" key="1">
    <citation type="submission" date="2016-02" db="EMBL/GenBank/DDBJ databases">
        <authorList>
            <person name="Wen L."/>
            <person name="He K."/>
            <person name="Yang H."/>
        </authorList>
    </citation>
    <scope>NUCLEOTIDE SEQUENCE [LARGE SCALE GENOMIC DNA]</scope>
    <source>
        <strain evidence="2 3">CD09_2</strain>
    </source>
</reference>
<evidence type="ECO:0000313" key="4">
    <source>
        <dbReference type="Proteomes" id="UP000280708"/>
    </source>
</evidence>
<gene>
    <name evidence="2" type="ORF">AX777_13200</name>
    <name evidence="1" type="ORF">EBF16_18950</name>
</gene>
<protein>
    <submittedName>
        <fullName evidence="2">Uncharacterized protein</fullName>
    </submittedName>
</protein>
<name>A0A177JUA0_SPHYA</name>
<evidence type="ECO:0000313" key="1">
    <source>
        <dbReference type="EMBL" id="AYO78782.1"/>
    </source>
</evidence>
<dbReference type="Gene3D" id="3.30.930.30">
    <property type="match status" value="1"/>
</dbReference>
<organism evidence="2 3">
    <name type="scientific">Sphingobium yanoikuyae</name>
    <name type="common">Sphingomonas yanoikuyae</name>
    <dbReference type="NCBI Taxonomy" id="13690"/>
    <lineage>
        <taxon>Bacteria</taxon>
        <taxon>Pseudomonadati</taxon>
        <taxon>Pseudomonadota</taxon>
        <taxon>Alphaproteobacteria</taxon>
        <taxon>Sphingomonadales</taxon>
        <taxon>Sphingomonadaceae</taxon>
        <taxon>Sphingobium</taxon>
    </lineage>
</organism>
<dbReference type="OrthoDB" id="9017325at2"/>
<dbReference type="Proteomes" id="UP000280708">
    <property type="component" value="Chromosome"/>
</dbReference>